<dbReference type="InterPro" id="IPR051201">
    <property type="entry name" value="Chloro_Bact_Ser_Proteases"/>
</dbReference>
<dbReference type="Gene3D" id="2.40.10.10">
    <property type="entry name" value="Trypsin-like serine proteases"/>
    <property type="match status" value="2"/>
</dbReference>
<sequence length="370" mass="39534">MTQTTGSGWRSWMVIFLVIGVVWLLVDRYRYVLYDPDATPRAITPRGDLAGDEKTNIEVFQHASPSVVYITSLAIQRDRFSMNLHEIPQGTGSGFIWNSQGHIITNFHVIQNASGAKVTLADHSTWDARLVGVAPDQDLAVLSINAPRSRLKPLPIGRSAGLQVGQNVFAIGNPFGLDQTLTTGIISALGREINSVSGRTIPDVIQTDAAINPGNSGGPLLDSAGRLIGVNTAIYSPSGSSAGIGFAVPVDTVNRVVPQLIRHGRVVRPGLGGRFANDATAQRMGINGVLTVDVTEGSAAQAAGLQGMRRNRQGELVFGDVIVGIEQEPVGSLDDLMRLLHRYNVGDTVRVVIVRDGQRMALPVTLQALN</sequence>
<evidence type="ECO:0000256" key="3">
    <source>
        <dbReference type="ARBA" id="ARBA00022801"/>
    </source>
</evidence>
<accession>W4MGL1</accession>
<evidence type="ECO:0000256" key="1">
    <source>
        <dbReference type="ARBA" id="ARBA00010541"/>
    </source>
</evidence>
<keyword evidence="3" id="KW-0378">Hydrolase</keyword>
<name>W4MGL1_9BACT</name>
<dbReference type="AlphaFoldDB" id="W4MGL1"/>
<dbReference type="SUPFAM" id="SSF50494">
    <property type="entry name" value="Trypsin-like serine proteases"/>
    <property type="match status" value="1"/>
</dbReference>
<dbReference type="GO" id="GO:0004252">
    <property type="term" value="F:serine-type endopeptidase activity"/>
    <property type="evidence" value="ECO:0007669"/>
    <property type="project" value="InterPro"/>
</dbReference>
<keyword evidence="8" id="KW-1185">Reference proteome</keyword>
<gene>
    <name evidence="7" type="ORF">ETSY2_00310</name>
</gene>
<comment type="caution">
    <text evidence="7">The sequence shown here is derived from an EMBL/GenBank/DDBJ whole genome shotgun (WGS) entry which is preliminary data.</text>
</comment>
<dbReference type="HOGENOM" id="CLU_020120_2_0_7"/>
<evidence type="ECO:0000256" key="4">
    <source>
        <dbReference type="ARBA" id="ARBA00022825"/>
    </source>
</evidence>
<proteinExistence type="inferred from homology"/>
<organism evidence="7 8">
    <name type="scientific">Candidatus Entotheonella gemina</name>
    <dbReference type="NCBI Taxonomy" id="1429439"/>
    <lineage>
        <taxon>Bacteria</taxon>
        <taxon>Pseudomonadati</taxon>
        <taxon>Nitrospinota/Tectimicrobiota group</taxon>
        <taxon>Candidatus Tectimicrobiota</taxon>
        <taxon>Candidatus Entotheonellia</taxon>
        <taxon>Candidatus Entotheonellales</taxon>
        <taxon>Candidatus Entotheonellaceae</taxon>
        <taxon>Candidatus Entotheonella</taxon>
    </lineage>
</organism>
<evidence type="ECO:0000256" key="2">
    <source>
        <dbReference type="ARBA" id="ARBA00022670"/>
    </source>
</evidence>
<dbReference type="Gene3D" id="2.30.42.10">
    <property type="match status" value="1"/>
</dbReference>
<dbReference type="SUPFAM" id="SSF50156">
    <property type="entry name" value="PDZ domain-like"/>
    <property type="match status" value="1"/>
</dbReference>
<dbReference type="Pfam" id="PF13365">
    <property type="entry name" value="Trypsin_2"/>
    <property type="match status" value="1"/>
</dbReference>
<dbReference type="GO" id="GO:0006508">
    <property type="term" value="P:proteolysis"/>
    <property type="evidence" value="ECO:0007669"/>
    <property type="project" value="UniProtKB-KW"/>
</dbReference>
<dbReference type="SMART" id="SM00228">
    <property type="entry name" value="PDZ"/>
    <property type="match status" value="1"/>
</dbReference>
<evidence type="ECO:0000259" key="6">
    <source>
        <dbReference type="SMART" id="SM00228"/>
    </source>
</evidence>
<dbReference type="PANTHER" id="PTHR43343:SF3">
    <property type="entry name" value="PROTEASE DO-LIKE 8, CHLOROPLASTIC"/>
    <property type="match status" value="1"/>
</dbReference>
<feature type="domain" description="PDZ" evidence="6">
    <location>
        <begin position="269"/>
        <end position="357"/>
    </location>
</feature>
<keyword evidence="5" id="KW-0472">Membrane</keyword>
<protein>
    <submittedName>
        <fullName evidence="7">2-alkenal reductase</fullName>
    </submittedName>
</protein>
<comment type="similarity">
    <text evidence="1">Belongs to the peptidase S1C family.</text>
</comment>
<dbReference type="InterPro" id="IPR009003">
    <property type="entry name" value="Peptidase_S1_PA"/>
</dbReference>
<keyword evidence="5" id="KW-1133">Transmembrane helix</keyword>
<keyword evidence="4" id="KW-0720">Serine protease</keyword>
<dbReference type="PRINTS" id="PR00834">
    <property type="entry name" value="PROTEASES2C"/>
</dbReference>
<feature type="transmembrane region" description="Helical" evidence="5">
    <location>
        <begin position="6"/>
        <end position="26"/>
    </location>
</feature>
<evidence type="ECO:0000313" key="7">
    <source>
        <dbReference type="EMBL" id="ETX09290.1"/>
    </source>
</evidence>
<dbReference type="InterPro" id="IPR001478">
    <property type="entry name" value="PDZ"/>
</dbReference>
<keyword evidence="2" id="KW-0645">Protease</keyword>
<dbReference type="InterPro" id="IPR036034">
    <property type="entry name" value="PDZ_sf"/>
</dbReference>
<reference evidence="7 8" key="1">
    <citation type="journal article" date="2014" name="Nature">
        <title>An environmental bacterial taxon with a large and distinct metabolic repertoire.</title>
        <authorList>
            <person name="Wilson M.C."/>
            <person name="Mori T."/>
            <person name="Ruckert C."/>
            <person name="Uria A.R."/>
            <person name="Helf M.J."/>
            <person name="Takada K."/>
            <person name="Gernert C."/>
            <person name="Steffens U.A."/>
            <person name="Heycke N."/>
            <person name="Schmitt S."/>
            <person name="Rinke C."/>
            <person name="Helfrich E.J."/>
            <person name="Brachmann A.O."/>
            <person name="Gurgui C."/>
            <person name="Wakimoto T."/>
            <person name="Kracht M."/>
            <person name="Crusemann M."/>
            <person name="Hentschel U."/>
            <person name="Abe I."/>
            <person name="Matsunaga S."/>
            <person name="Kalinowski J."/>
            <person name="Takeyama H."/>
            <person name="Piel J."/>
        </authorList>
    </citation>
    <scope>NUCLEOTIDE SEQUENCE [LARGE SCALE GENOMIC DNA]</scope>
    <source>
        <strain evidence="8">TSY2</strain>
    </source>
</reference>
<dbReference type="PANTHER" id="PTHR43343">
    <property type="entry name" value="PEPTIDASE S12"/>
    <property type="match status" value="1"/>
</dbReference>
<dbReference type="FunFam" id="2.40.10.10:FF:000001">
    <property type="entry name" value="Periplasmic serine protease DegS"/>
    <property type="match status" value="1"/>
</dbReference>
<dbReference type="PATRIC" id="fig|1429439.4.peg.53"/>
<dbReference type="Proteomes" id="UP000019140">
    <property type="component" value="Unassembled WGS sequence"/>
</dbReference>
<evidence type="ECO:0000256" key="5">
    <source>
        <dbReference type="SAM" id="Phobius"/>
    </source>
</evidence>
<dbReference type="InterPro" id="IPR043504">
    <property type="entry name" value="Peptidase_S1_PA_chymotrypsin"/>
</dbReference>
<dbReference type="InterPro" id="IPR001940">
    <property type="entry name" value="Peptidase_S1C"/>
</dbReference>
<keyword evidence="5" id="KW-0812">Transmembrane</keyword>
<evidence type="ECO:0000313" key="8">
    <source>
        <dbReference type="Proteomes" id="UP000019140"/>
    </source>
</evidence>
<dbReference type="Pfam" id="PF13180">
    <property type="entry name" value="PDZ_2"/>
    <property type="match status" value="1"/>
</dbReference>
<dbReference type="EMBL" id="AZHX01000011">
    <property type="protein sequence ID" value="ETX09290.1"/>
    <property type="molecule type" value="Genomic_DNA"/>
</dbReference>